<dbReference type="KEGG" id="jeo:JMA_06240"/>
<dbReference type="EMBL" id="CP009416">
    <property type="protein sequence ID" value="AJD89941.1"/>
    <property type="molecule type" value="Genomic_DNA"/>
</dbReference>
<sequence length="45" mass="5246">MREVVGKCVRCGKTVYCADGFLDGIYHEKDLYCHPCWEEMNDEDS</sequence>
<dbReference type="BioCyc" id="JESP1508404:G14D9-9841-MONOMER"/>
<gene>
    <name evidence="1" type="ORF">JMA_06240</name>
</gene>
<name>A0A0B5AIQ3_9BACL</name>
<evidence type="ECO:0008006" key="3">
    <source>
        <dbReference type="Google" id="ProtNLM"/>
    </source>
</evidence>
<evidence type="ECO:0000313" key="2">
    <source>
        <dbReference type="Proteomes" id="UP000031449"/>
    </source>
</evidence>
<keyword evidence="2" id="KW-1185">Reference proteome</keyword>
<dbReference type="STRING" id="1508404.JMA_06240"/>
<evidence type="ECO:0000313" key="1">
    <source>
        <dbReference type="EMBL" id="AJD89941.1"/>
    </source>
</evidence>
<dbReference type="AlphaFoldDB" id="A0A0B5AIQ3"/>
<protein>
    <recommendedName>
        <fullName evidence="3">LIM zinc-binding domain-containing protein</fullName>
    </recommendedName>
</protein>
<organism evidence="1 2">
    <name type="scientific">Jeotgalibacillus malaysiensis</name>
    <dbReference type="NCBI Taxonomy" id="1508404"/>
    <lineage>
        <taxon>Bacteria</taxon>
        <taxon>Bacillati</taxon>
        <taxon>Bacillota</taxon>
        <taxon>Bacilli</taxon>
        <taxon>Bacillales</taxon>
        <taxon>Caryophanaceae</taxon>
        <taxon>Jeotgalibacillus</taxon>
    </lineage>
</organism>
<reference evidence="1 2" key="1">
    <citation type="submission" date="2014-08" db="EMBL/GenBank/DDBJ databases">
        <title>Complete genome of a marine bacteria Jeotgalibacillus malaysiensis.</title>
        <authorList>
            <person name="Yaakop A.S."/>
            <person name="Chan K.-G."/>
            <person name="Goh K.M."/>
        </authorList>
    </citation>
    <scope>NUCLEOTIDE SEQUENCE [LARGE SCALE GENOMIC DNA]</scope>
    <source>
        <strain evidence="1 2">D5</strain>
    </source>
</reference>
<dbReference type="Proteomes" id="UP000031449">
    <property type="component" value="Chromosome"/>
</dbReference>
<accession>A0A0B5AIQ3</accession>
<proteinExistence type="predicted"/>
<dbReference type="HOGENOM" id="CLU_207815_0_0_9"/>